<comment type="caution">
    <text evidence="1">The sequence shown here is derived from an EMBL/GenBank/DDBJ whole genome shotgun (WGS) entry which is preliminary data.</text>
</comment>
<dbReference type="InterPro" id="IPR021377">
    <property type="entry name" value="DUF3006"/>
</dbReference>
<name>A0A949TL03_9CLOT</name>
<evidence type="ECO:0000313" key="2">
    <source>
        <dbReference type="Proteomes" id="UP000694308"/>
    </source>
</evidence>
<dbReference type="AlphaFoldDB" id="A0A949TL03"/>
<dbReference type="Pfam" id="PF11213">
    <property type="entry name" value="DUF3006"/>
    <property type="match status" value="1"/>
</dbReference>
<accession>A0A949TL03</accession>
<dbReference type="EMBL" id="JAEEGC010000071">
    <property type="protein sequence ID" value="MBV7274245.1"/>
    <property type="molecule type" value="Genomic_DNA"/>
</dbReference>
<sequence>MFGVIDRFEGSFAVIELEDNKIINISIDKIPQEARVGYVIRIEKDIAIDYEQTRKRKKIIADLSDDMWN</sequence>
<proteinExistence type="predicted"/>
<evidence type="ECO:0000313" key="1">
    <source>
        <dbReference type="EMBL" id="MBV7274245.1"/>
    </source>
</evidence>
<reference evidence="1" key="1">
    <citation type="submission" date="2020-12" db="EMBL/GenBank/DDBJ databases">
        <title>Clostridium thailandense sp. nov., a novel acetogenic bacterium isolated from peat land soil in Thailand.</title>
        <authorList>
            <person name="Chaikitkaew S."/>
            <person name="Birkeland N.K."/>
        </authorList>
    </citation>
    <scope>NUCLEOTIDE SEQUENCE</scope>
    <source>
        <strain evidence="1">PL3</strain>
    </source>
</reference>
<keyword evidence="2" id="KW-1185">Reference proteome</keyword>
<protein>
    <submittedName>
        <fullName evidence="1">DUF3006 domain-containing protein</fullName>
    </submittedName>
</protein>
<gene>
    <name evidence="1" type="ORF">I6U48_15170</name>
</gene>
<organism evidence="1 2">
    <name type="scientific">Clostridium thailandense</name>
    <dbReference type="NCBI Taxonomy" id="2794346"/>
    <lineage>
        <taxon>Bacteria</taxon>
        <taxon>Bacillati</taxon>
        <taxon>Bacillota</taxon>
        <taxon>Clostridia</taxon>
        <taxon>Eubacteriales</taxon>
        <taxon>Clostridiaceae</taxon>
        <taxon>Clostridium</taxon>
    </lineage>
</organism>
<dbReference type="Proteomes" id="UP000694308">
    <property type="component" value="Unassembled WGS sequence"/>
</dbReference>